<name>A0A0P1BEB0_9BASI</name>
<sequence length="61" mass="7046">MDRSVKTGDRVLFRIGPNQVEGIVRRILADNKGEIILELEHINVDGSTTMMWRHLNKIIFV</sequence>
<dbReference type="AlphaFoldDB" id="A0A0P1BEB0"/>
<protein>
    <submittedName>
        <fullName evidence="1">Uncharacterized protein</fullName>
    </submittedName>
</protein>
<dbReference type="Proteomes" id="UP000054845">
    <property type="component" value="Unassembled WGS sequence"/>
</dbReference>
<evidence type="ECO:0000313" key="2">
    <source>
        <dbReference type="Proteomes" id="UP000054845"/>
    </source>
</evidence>
<dbReference type="EMBL" id="CCYA01000240">
    <property type="protein sequence ID" value="CEH14254.1"/>
    <property type="molecule type" value="Genomic_DNA"/>
</dbReference>
<accession>A0A0P1BEB0</accession>
<reference evidence="1 2" key="1">
    <citation type="submission" date="2014-09" db="EMBL/GenBank/DDBJ databases">
        <authorList>
            <person name="Magalhaes I.L.F."/>
            <person name="Oliveira U."/>
            <person name="Santos F.R."/>
            <person name="Vidigal T.H.D.A."/>
            <person name="Brescovit A.D."/>
            <person name="Santos A.J."/>
        </authorList>
    </citation>
    <scope>NUCLEOTIDE SEQUENCE [LARGE SCALE GENOMIC DNA]</scope>
</reference>
<evidence type="ECO:0000313" key="1">
    <source>
        <dbReference type="EMBL" id="CEH14254.1"/>
    </source>
</evidence>
<proteinExistence type="predicted"/>
<keyword evidence="2" id="KW-1185">Reference proteome</keyword>
<organism evidence="1 2">
    <name type="scientific">Ceraceosorus bombacis</name>
    <dbReference type="NCBI Taxonomy" id="401625"/>
    <lineage>
        <taxon>Eukaryota</taxon>
        <taxon>Fungi</taxon>
        <taxon>Dikarya</taxon>
        <taxon>Basidiomycota</taxon>
        <taxon>Ustilaginomycotina</taxon>
        <taxon>Exobasidiomycetes</taxon>
        <taxon>Ceraceosorales</taxon>
        <taxon>Ceraceosoraceae</taxon>
        <taxon>Ceraceosorus</taxon>
    </lineage>
</organism>